<dbReference type="EMBL" id="CP067977">
    <property type="protein sequence ID" value="QQQ18097.1"/>
    <property type="molecule type" value="Genomic_DNA"/>
</dbReference>
<comment type="function">
    <text evidence="3">Probably deamidates glutamine residues to glutamate on methyl-accepting chemotaxis receptors (MCPs), playing an important role in chemotaxis.</text>
</comment>
<dbReference type="Proteomes" id="UP000595448">
    <property type="component" value="Chromosome"/>
</dbReference>
<gene>
    <name evidence="3" type="primary">cheD</name>
    <name evidence="4" type="ORF">JIP62_12385</name>
</gene>
<dbReference type="Pfam" id="PF03975">
    <property type="entry name" value="CheD"/>
    <property type="match status" value="1"/>
</dbReference>
<evidence type="ECO:0000256" key="3">
    <source>
        <dbReference type="HAMAP-Rule" id="MF_01440"/>
    </source>
</evidence>
<evidence type="ECO:0000313" key="4">
    <source>
        <dbReference type="EMBL" id="QQQ18097.1"/>
    </source>
</evidence>
<evidence type="ECO:0000313" key="5">
    <source>
        <dbReference type="Proteomes" id="UP000595448"/>
    </source>
</evidence>
<protein>
    <recommendedName>
        <fullName evidence="3">Probable chemoreceptor glutamine deamidase CheD</fullName>
        <ecNumber evidence="3">3.5.1.44</ecNumber>
    </recommendedName>
</protein>
<dbReference type="HAMAP" id="MF_01440">
    <property type="entry name" value="CheD"/>
    <property type="match status" value="1"/>
</dbReference>
<keyword evidence="1 3" id="KW-0145">Chemotaxis</keyword>
<dbReference type="PANTHER" id="PTHR35147">
    <property type="entry name" value="CHEMORECEPTOR GLUTAMINE DEAMIDASE CHED-RELATED"/>
    <property type="match status" value="1"/>
</dbReference>
<evidence type="ECO:0000256" key="2">
    <source>
        <dbReference type="ARBA" id="ARBA00022801"/>
    </source>
</evidence>
<dbReference type="EC" id="3.5.1.44" evidence="3"/>
<keyword evidence="2 3" id="KW-0378">Hydrolase</keyword>
<sequence length="181" mass="18858">MAGPGPGPGERRIHVVQGRHEVSSDAQVCLTTILGSCVSACLWDPVAGVGGMNHFLLPQAPDGASGDRRYGVQAMELLINGLLKHGARRDRIQAKVFGGARMTTGGTDIGGKNGVFARKFLSDEGIPVVAVSLGGDSARRIQFWPASGRARQYVVDGGAVAAFERPSPPAAPANVGELELF</sequence>
<dbReference type="SUPFAM" id="SSF64438">
    <property type="entry name" value="CNF1/YfiH-like putative cysteine hydrolases"/>
    <property type="match status" value="1"/>
</dbReference>
<dbReference type="CDD" id="cd16352">
    <property type="entry name" value="CheD"/>
    <property type="match status" value="1"/>
</dbReference>
<reference evidence="4 5" key="1">
    <citation type="submission" date="2021-01" db="EMBL/GenBank/DDBJ databases">
        <title>Brevundimonas vitis sp. nov., an bacterium isolated from grape (Vitis vinifera).</title>
        <authorList>
            <person name="Jiang L."/>
            <person name="Lee J."/>
        </authorList>
    </citation>
    <scope>NUCLEOTIDE SEQUENCE [LARGE SCALE GENOMIC DNA]</scope>
    <source>
        <strain evidence="4 5">GRTSA-9</strain>
    </source>
</reference>
<proteinExistence type="inferred from homology"/>
<keyword evidence="5" id="KW-1185">Reference proteome</keyword>
<comment type="similarity">
    <text evidence="3">Belongs to the CheD family.</text>
</comment>
<organism evidence="4 5">
    <name type="scientific">Brevundimonas vitisensis</name>
    <dbReference type="NCBI Taxonomy" id="2800818"/>
    <lineage>
        <taxon>Bacteria</taxon>
        <taxon>Pseudomonadati</taxon>
        <taxon>Pseudomonadota</taxon>
        <taxon>Alphaproteobacteria</taxon>
        <taxon>Caulobacterales</taxon>
        <taxon>Caulobacteraceae</taxon>
        <taxon>Brevundimonas</taxon>
    </lineage>
</organism>
<dbReference type="PANTHER" id="PTHR35147:SF3">
    <property type="entry name" value="CHEMORECEPTOR GLUTAMINE DEAMIDASE CHED 1-RELATED"/>
    <property type="match status" value="1"/>
</dbReference>
<name>A0ABX7BKL0_9CAUL</name>
<comment type="catalytic activity">
    <reaction evidence="3">
        <text>L-glutaminyl-[protein] + H2O = L-glutamyl-[protein] + NH4(+)</text>
        <dbReference type="Rhea" id="RHEA:16441"/>
        <dbReference type="Rhea" id="RHEA-COMP:10207"/>
        <dbReference type="Rhea" id="RHEA-COMP:10208"/>
        <dbReference type="ChEBI" id="CHEBI:15377"/>
        <dbReference type="ChEBI" id="CHEBI:28938"/>
        <dbReference type="ChEBI" id="CHEBI:29973"/>
        <dbReference type="ChEBI" id="CHEBI:30011"/>
        <dbReference type="EC" id="3.5.1.44"/>
    </reaction>
</comment>
<evidence type="ECO:0000256" key="1">
    <source>
        <dbReference type="ARBA" id="ARBA00022500"/>
    </source>
</evidence>
<dbReference type="RefSeq" id="WP_201102472.1">
    <property type="nucleotide sequence ID" value="NZ_CP067977.1"/>
</dbReference>
<dbReference type="InterPro" id="IPR011324">
    <property type="entry name" value="Cytotoxic_necrot_fac-like_cat"/>
</dbReference>
<dbReference type="InterPro" id="IPR005659">
    <property type="entry name" value="Chemorcpt_Glu_NH3ase_CheD"/>
</dbReference>
<dbReference type="Gene3D" id="3.30.1330.200">
    <property type="match status" value="1"/>
</dbReference>
<accession>A0ABX7BKL0</accession>
<dbReference type="InterPro" id="IPR038592">
    <property type="entry name" value="CheD-like_sf"/>
</dbReference>